<dbReference type="EMBL" id="GFPF01001483">
    <property type="protein sequence ID" value="MAA12629.1"/>
    <property type="molecule type" value="Transcribed_RNA"/>
</dbReference>
<evidence type="ECO:0000313" key="1">
    <source>
        <dbReference type="EMBL" id="MAA12629.1"/>
    </source>
</evidence>
<protein>
    <submittedName>
        <fullName evidence="1">Uncharacterized protein</fullName>
    </submittedName>
</protein>
<organism evidence="1">
    <name type="scientific">Rhipicephalus zambeziensis</name>
    <dbReference type="NCBI Taxonomy" id="60191"/>
    <lineage>
        <taxon>Eukaryota</taxon>
        <taxon>Metazoa</taxon>
        <taxon>Ecdysozoa</taxon>
        <taxon>Arthropoda</taxon>
        <taxon>Chelicerata</taxon>
        <taxon>Arachnida</taxon>
        <taxon>Acari</taxon>
        <taxon>Parasitiformes</taxon>
        <taxon>Ixodida</taxon>
        <taxon>Ixodoidea</taxon>
        <taxon>Ixodidae</taxon>
        <taxon>Rhipicephalinae</taxon>
        <taxon>Rhipicephalus</taxon>
        <taxon>Rhipicephalus</taxon>
    </lineage>
</organism>
<proteinExistence type="predicted"/>
<name>A0A224YAJ5_9ACAR</name>
<dbReference type="AlphaFoldDB" id="A0A224YAJ5"/>
<sequence>MAASWNPCVLRGVEFVRAGDCYCVASRCVLCVAVTDVSASSSLSIIRGTRQIVVICWPCDSDMCGSFVQCHRRICCFPFKCYRTSVSSSAAILSR</sequence>
<reference evidence="1" key="1">
    <citation type="journal article" date="2017" name="Parasit. Vectors">
        <title>Sialotranscriptomics of Rhipicephalus zambeziensis reveals intricate expression profiles of secretory proteins and suggests tight temporal transcriptional regulation during blood-feeding.</title>
        <authorList>
            <person name="de Castro M.H."/>
            <person name="de Klerk D."/>
            <person name="Pienaar R."/>
            <person name="Rees D.J.G."/>
            <person name="Mans B.J."/>
        </authorList>
    </citation>
    <scope>NUCLEOTIDE SEQUENCE</scope>
    <source>
        <tissue evidence="1">Salivary glands</tissue>
    </source>
</reference>
<accession>A0A224YAJ5</accession>